<sequence length="161" mass="18393">MDHVTAANLQAYLKTYWQTVKAELLAGTYRTAPVKREEIPKPGGGIQLLGIPTVMDRFLQQALLQVMNPIFDAGFSWYIYGFRPGKSAHDAVKQDQRYIQSGLRWVVDLDLEKFFDRINHDMLIARVARKVTDMLTDTKSPNQSEKQLEFTLWSLGTNLSS</sequence>
<keyword evidence="2" id="KW-0695">RNA-directed DNA polymerase</keyword>
<feature type="domain" description="Reverse transcriptase" evidence="1">
    <location>
        <begin position="39"/>
        <end position="139"/>
    </location>
</feature>
<gene>
    <name evidence="2" type="ORF">J2Z70_002926</name>
</gene>
<dbReference type="Proteomes" id="UP000773462">
    <property type="component" value="Unassembled WGS sequence"/>
</dbReference>
<dbReference type="GO" id="GO:0003964">
    <property type="term" value="F:RNA-directed DNA polymerase activity"/>
    <property type="evidence" value="ECO:0007669"/>
    <property type="project" value="UniProtKB-KW"/>
</dbReference>
<dbReference type="InterPro" id="IPR000477">
    <property type="entry name" value="RT_dom"/>
</dbReference>
<dbReference type="CDD" id="cd01651">
    <property type="entry name" value="RT_G2_intron"/>
    <property type="match status" value="1"/>
</dbReference>
<keyword evidence="3" id="KW-1185">Reference proteome</keyword>
<keyword evidence="2" id="KW-0808">Transferase</keyword>
<dbReference type="InterPro" id="IPR051083">
    <property type="entry name" value="GrpII_Intron_Splice-Mob/Def"/>
</dbReference>
<keyword evidence="2" id="KW-0548">Nucleotidyltransferase</keyword>
<evidence type="ECO:0000313" key="2">
    <source>
        <dbReference type="EMBL" id="MBP2112772.1"/>
    </source>
</evidence>
<dbReference type="PANTHER" id="PTHR34047:SF8">
    <property type="entry name" value="PROTEIN YKFC"/>
    <property type="match status" value="1"/>
</dbReference>
<proteinExistence type="predicted"/>
<name>A0ABS4NRT7_9BACL</name>
<dbReference type="Pfam" id="PF00078">
    <property type="entry name" value="RVT_1"/>
    <property type="match status" value="1"/>
</dbReference>
<reference evidence="2 3" key="1">
    <citation type="submission" date="2021-03" db="EMBL/GenBank/DDBJ databases">
        <title>Genomic Encyclopedia of Type Strains, Phase IV (KMG-IV): sequencing the most valuable type-strain genomes for metagenomic binning, comparative biology and taxonomic classification.</title>
        <authorList>
            <person name="Goeker M."/>
        </authorList>
    </citation>
    <scope>NUCLEOTIDE SEQUENCE [LARGE SCALE GENOMIC DNA]</scope>
    <source>
        <strain evidence="2 3">DSM 101953</strain>
    </source>
</reference>
<comment type="caution">
    <text evidence="2">The sequence shown here is derived from an EMBL/GenBank/DDBJ whole genome shotgun (WGS) entry which is preliminary data.</text>
</comment>
<dbReference type="InterPro" id="IPR043502">
    <property type="entry name" value="DNA/RNA_pol_sf"/>
</dbReference>
<evidence type="ECO:0000259" key="1">
    <source>
        <dbReference type="Pfam" id="PF00078"/>
    </source>
</evidence>
<accession>A0ABS4NRT7</accession>
<dbReference type="SUPFAM" id="SSF56672">
    <property type="entry name" value="DNA/RNA polymerases"/>
    <property type="match status" value="1"/>
</dbReference>
<dbReference type="PANTHER" id="PTHR34047">
    <property type="entry name" value="NUCLEAR INTRON MATURASE 1, MITOCHONDRIAL-RELATED"/>
    <property type="match status" value="1"/>
</dbReference>
<protein>
    <submittedName>
        <fullName evidence="2">Retron-type reverse transcriptase</fullName>
    </submittedName>
</protein>
<evidence type="ECO:0000313" key="3">
    <source>
        <dbReference type="Proteomes" id="UP000773462"/>
    </source>
</evidence>
<dbReference type="EMBL" id="JAGGLV010000008">
    <property type="protein sequence ID" value="MBP2112772.1"/>
    <property type="molecule type" value="Genomic_DNA"/>
</dbReference>
<organism evidence="2 3">
    <name type="scientific">Paenibacillus silagei</name>
    <dbReference type="NCBI Taxonomy" id="1670801"/>
    <lineage>
        <taxon>Bacteria</taxon>
        <taxon>Bacillati</taxon>
        <taxon>Bacillota</taxon>
        <taxon>Bacilli</taxon>
        <taxon>Bacillales</taxon>
        <taxon>Paenibacillaceae</taxon>
        <taxon>Paenibacillus</taxon>
    </lineage>
</organism>